<evidence type="ECO:0000313" key="2">
    <source>
        <dbReference type="EMBL" id="TBN54310.1"/>
    </source>
</evidence>
<keyword evidence="1" id="KW-0812">Transmembrane</keyword>
<keyword evidence="3" id="KW-1185">Reference proteome</keyword>
<dbReference type="InterPro" id="IPR025597">
    <property type="entry name" value="DUF4345"/>
</dbReference>
<evidence type="ECO:0000313" key="3">
    <source>
        <dbReference type="Proteomes" id="UP000291613"/>
    </source>
</evidence>
<evidence type="ECO:0000256" key="1">
    <source>
        <dbReference type="SAM" id="Phobius"/>
    </source>
</evidence>
<gene>
    <name evidence="2" type="ORF">EYR15_05585</name>
</gene>
<proteinExistence type="predicted"/>
<accession>A0A4Q9GQK9</accession>
<dbReference type="Proteomes" id="UP000291613">
    <property type="component" value="Unassembled WGS sequence"/>
</dbReference>
<dbReference type="OrthoDB" id="7619515at2"/>
<name>A0A4Q9GQK9_9HYPH</name>
<feature type="transmembrane region" description="Helical" evidence="1">
    <location>
        <begin position="77"/>
        <end position="95"/>
    </location>
</feature>
<organism evidence="2 3">
    <name type="scientific">Hansschlegelia quercus</name>
    <dbReference type="NCBI Taxonomy" id="2528245"/>
    <lineage>
        <taxon>Bacteria</taxon>
        <taxon>Pseudomonadati</taxon>
        <taxon>Pseudomonadota</taxon>
        <taxon>Alphaproteobacteria</taxon>
        <taxon>Hyphomicrobiales</taxon>
        <taxon>Methylopilaceae</taxon>
        <taxon>Hansschlegelia</taxon>
    </lineage>
</organism>
<reference evidence="2 3" key="1">
    <citation type="submission" date="2019-02" db="EMBL/GenBank/DDBJ databases">
        <title>Hansschlegelia quercus sp. nov., a novel methylotrophic bacterium from buds of oak (Quercus robur L.).</title>
        <authorList>
            <person name="Agafonova N.V."/>
            <person name="Kaparullina E.N."/>
            <person name="Grouzdev D.S."/>
            <person name="Doronina N.V."/>
        </authorList>
    </citation>
    <scope>NUCLEOTIDE SEQUENCE [LARGE SCALE GENOMIC DNA]</scope>
    <source>
        <strain evidence="2 3">Dub</strain>
    </source>
</reference>
<dbReference type="EMBL" id="SIUB01000002">
    <property type="protein sequence ID" value="TBN54310.1"/>
    <property type="molecule type" value="Genomic_DNA"/>
</dbReference>
<dbReference type="Pfam" id="PF14248">
    <property type="entry name" value="DUF4345"/>
    <property type="match status" value="1"/>
</dbReference>
<feature type="transmembrane region" description="Helical" evidence="1">
    <location>
        <begin position="101"/>
        <end position="120"/>
    </location>
</feature>
<keyword evidence="1" id="KW-0472">Membrane</keyword>
<protein>
    <submittedName>
        <fullName evidence="2">DUF4345 domain-containing protein</fullName>
    </submittedName>
</protein>
<dbReference type="AlphaFoldDB" id="A0A4Q9GQK9"/>
<keyword evidence="1" id="KW-1133">Transmembrane helix</keyword>
<sequence>MSFFAERWAFRGIVAIAGLVPVSAGLSGIVTGAGFLDVHGPALDSHVRYLSGLLLGIGLAFWATLGRPERHSGRYRLLTAIVVLGGLARLYGVFVGDAPPAPMLFGLVMELIVTPALCLWQARLAHRLSVSSSA</sequence>
<comment type="caution">
    <text evidence="2">The sequence shown here is derived from an EMBL/GenBank/DDBJ whole genome shotgun (WGS) entry which is preliminary data.</text>
</comment>
<feature type="transmembrane region" description="Helical" evidence="1">
    <location>
        <begin position="12"/>
        <end position="35"/>
    </location>
</feature>
<dbReference type="RefSeq" id="WP_131001916.1">
    <property type="nucleotide sequence ID" value="NZ_JBHSZR010000005.1"/>
</dbReference>
<feature type="transmembrane region" description="Helical" evidence="1">
    <location>
        <begin position="47"/>
        <end position="65"/>
    </location>
</feature>